<dbReference type="Proteomes" id="UP000008922">
    <property type="component" value="Chromosome"/>
</dbReference>
<dbReference type="KEGG" id="atm:ANT_23200"/>
<dbReference type="CDD" id="cd10787">
    <property type="entry name" value="LamB_YcsF_like"/>
    <property type="match status" value="1"/>
</dbReference>
<comment type="subunit">
    <text evidence="1">Forms a complex composed of PxpA, PxpB and PxpC.</text>
</comment>
<reference evidence="2 3" key="1">
    <citation type="submission" date="2010-12" db="EMBL/GenBank/DDBJ databases">
        <title>Whole genome sequence of Anaerolinea thermophila UNI-1.</title>
        <authorList>
            <person name="Narita-Yamada S."/>
            <person name="Kishi E."/>
            <person name="Watanabe Y."/>
            <person name="Takasaki K."/>
            <person name="Ankai A."/>
            <person name="Oguchi A."/>
            <person name="Fukui S."/>
            <person name="Takahashi M."/>
            <person name="Yashiro I."/>
            <person name="Hosoyama A."/>
            <person name="Sekiguchi Y."/>
            <person name="Hanada S."/>
            <person name="Fujita N."/>
        </authorList>
    </citation>
    <scope>NUCLEOTIDE SEQUENCE [LARGE SCALE GENOMIC DNA]</scope>
    <source>
        <strain evidence="3">DSM 14523 / JCM 11388 / NBRC 100420 / UNI-1</strain>
    </source>
</reference>
<sequence length="251" mass="26417">MDLNCDLGESFGNYRLGNDEALLSIVTSANIACGLHAGDPLVMGRTVRWAVSKGVAIGAHPGYPDLQGFGRREMNMSAEEVEAFVLYQIGALAGFVRAEGGELVHVKPHGALYNQAAKDRALARAIVQAVKRFSPHLIVVGLAGSVLVEEAREAGLPAAAEGFPDRAYNPDGTLKSRREPGAVLQTVEAVCQQAIRLATQGAGEGTQRVPVDTLCIHGDGAHAVEFATAVRESLLTAGVALRSLSPESLRL</sequence>
<dbReference type="FunCoup" id="E8MYL0">
    <property type="interactions" value="20"/>
</dbReference>
<dbReference type="GO" id="GO:0005524">
    <property type="term" value="F:ATP binding"/>
    <property type="evidence" value="ECO:0007669"/>
    <property type="project" value="UniProtKB-UniRule"/>
</dbReference>
<dbReference type="HOGENOM" id="CLU_069535_0_0_0"/>
<keyword evidence="1" id="KW-0547">Nucleotide-binding</keyword>
<dbReference type="SUPFAM" id="SSF88713">
    <property type="entry name" value="Glycoside hydrolase/deacetylase"/>
    <property type="match status" value="1"/>
</dbReference>
<comment type="catalytic activity">
    <reaction evidence="1">
        <text>5-oxo-L-proline + ATP + 2 H2O = L-glutamate + ADP + phosphate + H(+)</text>
        <dbReference type="Rhea" id="RHEA:10348"/>
        <dbReference type="ChEBI" id="CHEBI:15377"/>
        <dbReference type="ChEBI" id="CHEBI:15378"/>
        <dbReference type="ChEBI" id="CHEBI:29985"/>
        <dbReference type="ChEBI" id="CHEBI:30616"/>
        <dbReference type="ChEBI" id="CHEBI:43474"/>
        <dbReference type="ChEBI" id="CHEBI:58402"/>
        <dbReference type="ChEBI" id="CHEBI:456216"/>
        <dbReference type="EC" id="3.5.2.9"/>
    </reaction>
</comment>
<protein>
    <recommendedName>
        <fullName evidence="1">5-oxoprolinase subunit A</fullName>
        <shortName evidence="1">5-OPase subunit A</shortName>
        <ecNumber evidence="1">3.5.2.9</ecNumber>
    </recommendedName>
    <alternativeName>
        <fullName evidence="1">5-oxoprolinase (ATP-hydrolyzing) subunit A</fullName>
    </alternativeName>
</protein>
<dbReference type="InterPro" id="IPR005501">
    <property type="entry name" value="LamB/YcsF/PxpA-like"/>
</dbReference>
<keyword evidence="1" id="KW-0378">Hydrolase</keyword>
<dbReference type="PANTHER" id="PTHR30292:SF0">
    <property type="entry name" value="5-OXOPROLINASE SUBUNIT A"/>
    <property type="match status" value="1"/>
</dbReference>
<dbReference type="NCBIfam" id="NF003814">
    <property type="entry name" value="PRK05406.1-3"/>
    <property type="match status" value="1"/>
</dbReference>
<dbReference type="InParanoid" id="E8MYL0"/>
<dbReference type="Pfam" id="PF03746">
    <property type="entry name" value="LamB_YcsF"/>
    <property type="match status" value="1"/>
</dbReference>
<proteinExistence type="inferred from homology"/>
<evidence type="ECO:0000313" key="3">
    <source>
        <dbReference type="Proteomes" id="UP000008922"/>
    </source>
</evidence>
<dbReference type="GO" id="GO:0017168">
    <property type="term" value="F:5-oxoprolinase (ATP-hydrolyzing) activity"/>
    <property type="evidence" value="ECO:0007669"/>
    <property type="project" value="UniProtKB-UniRule"/>
</dbReference>
<name>E8MYL0_ANATU</name>
<dbReference type="HAMAP" id="MF_00691">
    <property type="entry name" value="PxpA"/>
    <property type="match status" value="1"/>
</dbReference>
<dbReference type="InterPro" id="IPR011330">
    <property type="entry name" value="Glyco_hydro/deAcase_b/a-brl"/>
</dbReference>
<dbReference type="STRING" id="926569.ANT_23200"/>
<dbReference type="AlphaFoldDB" id="E8MYL0"/>
<comment type="function">
    <text evidence="1">Catalyzes the cleavage of 5-oxoproline to form L-glutamate coupled to the hydrolysis of ATP to ADP and inorganic phosphate.</text>
</comment>
<dbReference type="PANTHER" id="PTHR30292">
    <property type="entry name" value="UNCHARACTERIZED PROTEIN YBGL-RELATED"/>
    <property type="match status" value="1"/>
</dbReference>
<keyword evidence="3" id="KW-1185">Reference proteome</keyword>
<dbReference type="NCBIfam" id="NF003816">
    <property type="entry name" value="PRK05406.1-5"/>
    <property type="match status" value="1"/>
</dbReference>
<dbReference type="eggNOG" id="COG1540">
    <property type="taxonomic scope" value="Bacteria"/>
</dbReference>
<dbReference type="OrthoDB" id="9773478at2"/>
<dbReference type="EC" id="3.5.2.9" evidence="1"/>
<keyword evidence="1" id="KW-0067">ATP-binding</keyword>
<evidence type="ECO:0000256" key="1">
    <source>
        <dbReference type="HAMAP-Rule" id="MF_00691"/>
    </source>
</evidence>
<gene>
    <name evidence="1" type="primary">pxpA</name>
    <name evidence="2" type="ordered locus">ANT_23200</name>
</gene>
<comment type="similarity">
    <text evidence="1">Belongs to the LamB/PxpA family.</text>
</comment>
<dbReference type="RefSeq" id="WP_013560713.1">
    <property type="nucleotide sequence ID" value="NC_014960.1"/>
</dbReference>
<dbReference type="Gene3D" id="3.20.20.370">
    <property type="entry name" value="Glycoside hydrolase/deacetylase"/>
    <property type="match status" value="1"/>
</dbReference>
<accession>E8MYL0</accession>
<dbReference type="GO" id="GO:0005975">
    <property type="term" value="P:carbohydrate metabolic process"/>
    <property type="evidence" value="ECO:0007669"/>
    <property type="project" value="InterPro"/>
</dbReference>
<evidence type="ECO:0000313" key="2">
    <source>
        <dbReference type="EMBL" id="BAJ64346.1"/>
    </source>
</evidence>
<organism evidence="2 3">
    <name type="scientific">Anaerolinea thermophila (strain DSM 14523 / JCM 11388 / NBRC 100420 / UNI-1)</name>
    <dbReference type="NCBI Taxonomy" id="926569"/>
    <lineage>
        <taxon>Bacteria</taxon>
        <taxon>Bacillati</taxon>
        <taxon>Chloroflexota</taxon>
        <taxon>Anaerolineae</taxon>
        <taxon>Anaerolineales</taxon>
        <taxon>Anaerolineaceae</taxon>
        <taxon>Anaerolinea</taxon>
    </lineage>
</organism>
<dbReference type="EMBL" id="AP012029">
    <property type="protein sequence ID" value="BAJ64346.1"/>
    <property type="molecule type" value="Genomic_DNA"/>
</dbReference>